<reference evidence="1 2" key="1">
    <citation type="submission" date="2012-04" db="EMBL/GenBank/DDBJ databases">
        <title>The Genome Sequence of Bacillus cereus MC67.</title>
        <authorList>
            <consortium name="The Broad Institute Genome Sequencing Platform"/>
            <consortium name="The Broad Institute Genome Sequencing Center for Infectious Disease"/>
            <person name="Feldgarden M."/>
            <person name="Van der Auwera G.A."/>
            <person name="Mahillon J."/>
            <person name="Duprez V."/>
            <person name="Timmery S."/>
            <person name="Mattelet C."/>
            <person name="Dierick K."/>
            <person name="Sun M."/>
            <person name="Yu Z."/>
            <person name="Zhu L."/>
            <person name="Hu X."/>
            <person name="Shank E.B."/>
            <person name="Swiecicka I."/>
            <person name="Hansen B.M."/>
            <person name="Andrup L."/>
            <person name="Young S.K."/>
            <person name="Zeng Q."/>
            <person name="Gargeya S."/>
            <person name="Fitzgerald M."/>
            <person name="Haas B."/>
            <person name="Abouelleil A."/>
            <person name="Alvarado L."/>
            <person name="Arachchi H.M."/>
            <person name="Berlin A."/>
            <person name="Chapman S.B."/>
            <person name="Goldberg J."/>
            <person name="Griggs A."/>
            <person name="Gujja S."/>
            <person name="Hansen M."/>
            <person name="Howarth C."/>
            <person name="Imamovic A."/>
            <person name="Larimer J."/>
            <person name="McCowen C."/>
            <person name="Montmayeur A."/>
            <person name="Murphy C."/>
            <person name="Neiman D."/>
            <person name="Pearson M."/>
            <person name="Priest M."/>
            <person name="Roberts A."/>
            <person name="Saif S."/>
            <person name="Shea T."/>
            <person name="Sisk P."/>
            <person name="Sykes S."/>
            <person name="Wortman J."/>
            <person name="Nusbaum C."/>
            <person name="Birren B."/>
        </authorList>
    </citation>
    <scope>NUCLEOTIDE SEQUENCE [LARGE SCALE GENOMIC DNA]</scope>
    <source>
        <strain evidence="1 2">MC67</strain>
    </source>
</reference>
<evidence type="ECO:0000313" key="1">
    <source>
        <dbReference type="EMBL" id="EJQ95780.1"/>
    </source>
</evidence>
<dbReference type="HOGENOM" id="CLU_2731384_0_0_9"/>
<comment type="caution">
    <text evidence="1">The sequence shown here is derived from an EMBL/GenBank/DDBJ whole genome shotgun (WGS) entry which is preliminary data.</text>
</comment>
<evidence type="ECO:0000313" key="2">
    <source>
        <dbReference type="Proteomes" id="UP000006997"/>
    </source>
</evidence>
<dbReference type="Proteomes" id="UP000006997">
    <property type="component" value="Unassembled WGS sequence"/>
</dbReference>
<dbReference type="PANTHER" id="PTHR37806">
    <property type="entry name" value="LMO0724 PROTEIN"/>
    <property type="match status" value="1"/>
</dbReference>
<accession>J8F507</accession>
<proteinExistence type="predicted"/>
<dbReference type="PANTHER" id="PTHR37806:SF1">
    <property type="entry name" value="PEPTIDASE C39-LIKE DOMAIN-CONTAINING PROTEIN"/>
    <property type="match status" value="1"/>
</dbReference>
<organism evidence="1 2">
    <name type="scientific">Bacillus cereus MC67</name>
    <dbReference type="NCBI Taxonomy" id="1053219"/>
    <lineage>
        <taxon>Bacteria</taxon>
        <taxon>Bacillati</taxon>
        <taxon>Bacillota</taxon>
        <taxon>Bacilli</taxon>
        <taxon>Bacillales</taxon>
        <taxon>Bacillaceae</taxon>
        <taxon>Bacillus</taxon>
        <taxon>Bacillus cereus group</taxon>
    </lineage>
</organism>
<dbReference type="AlphaFoldDB" id="J8F507"/>
<name>J8F507_BACCE</name>
<dbReference type="Gene3D" id="3.90.70.10">
    <property type="entry name" value="Cysteine proteinases"/>
    <property type="match status" value="1"/>
</dbReference>
<dbReference type="RefSeq" id="WP_002161249.1">
    <property type="nucleotide sequence ID" value="NZ_JH792114.1"/>
</dbReference>
<sequence length="71" mass="8136">MTAPELDQPWQTPQGKTVNGYRNTHTIIITGVDDHFIYYNNPLDGKKDVPTSKSRFEYSYNQMGKKALSID</sequence>
<protein>
    <recommendedName>
        <fullName evidence="3">Peptidase C39-like domain-containing protein</fullName>
    </recommendedName>
</protein>
<dbReference type="EMBL" id="AHEN01000042">
    <property type="protein sequence ID" value="EJQ95780.1"/>
    <property type="molecule type" value="Genomic_DNA"/>
</dbReference>
<gene>
    <name evidence="1" type="ORF">II3_04456</name>
</gene>
<dbReference type="PATRIC" id="fig|1053219.3.peg.4547"/>
<evidence type="ECO:0008006" key="3">
    <source>
        <dbReference type="Google" id="ProtNLM"/>
    </source>
</evidence>